<name>A0A1H1I0Y8_9MICC</name>
<evidence type="ECO:0000313" key="1">
    <source>
        <dbReference type="EMBL" id="SDR31330.1"/>
    </source>
</evidence>
<keyword evidence="2" id="KW-1185">Reference proteome</keyword>
<protein>
    <submittedName>
        <fullName evidence="1">Uncharacterized protein</fullName>
    </submittedName>
</protein>
<dbReference type="Proteomes" id="UP000181917">
    <property type="component" value="Unassembled WGS sequence"/>
</dbReference>
<organism evidence="1 2">
    <name type="scientific">Crystallibacter crystallopoietes</name>
    <dbReference type="NCBI Taxonomy" id="37928"/>
    <lineage>
        <taxon>Bacteria</taxon>
        <taxon>Bacillati</taxon>
        <taxon>Actinomycetota</taxon>
        <taxon>Actinomycetes</taxon>
        <taxon>Micrococcales</taxon>
        <taxon>Micrococcaceae</taxon>
        <taxon>Crystallibacter</taxon>
    </lineage>
</organism>
<gene>
    <name evidence="1" type="ORF">SAMN04489742_4896</name>
</gene>
<dbReference type="EMBL" id="FNKH01000003">
    <property type="protein sequence ID" value="SDR31330.1"/>
    <property type="molecule type" value="Genomic_DNA"/>
</dbReference>
<evidence type="ECO:0000313" key="2">
    <source>
        <dbReference type="Proteomes" id="UP000181917"/>
    </source>
</evidence>
<accession>A0A1H1I0Y8</accession>
<reference evidence="1 2" key="1">
    <citation type="submission" date="2016-10" db="EMBL/GenBank/DDBJ databases">
        <authorList>
            <person name="de Groot N.N."/>
        </authorList>
    </citation>
    <scope>NUCLEOTIDE SEQUENCE [LARGE SCALE GENOMIC DNA]</scope>
    <source>
        <strain evidence="1 2">DSM 20117</strain>
    </source>
</reference>
<proteinExistence type="predicted"/>
<dbReference type="AlphaFoldDB" id="A0A1H1I0Y8"/>
<sequence>MGASILINDNAETTSPRWAAMAKATDSTSSSILSA</sequence>